<keyword evidence="2" id="KW-1185">Reference proteome</keyword>
<protein>
    <submittedName>
        <fullName evidence="1">Uncharacterized protein</fullName>
    </submittedName>
</protein>
<reference evidence="1 2" key="1">
    <citation type="journal article" date="2019" name="Int. J. Syst. Evol. Microbiol.">
        <title>The Global Catalogue of Microorganisms (GCM) 10K type strain sequencing project: providing services to taxonomists for standard genome sequencing and annotation.</title>
        <authorList>
            <consortium name="The Broad Institute Genomics Platform"/>
            <consortium name="The Broad Institute Genome Sequencing Center for Infectious Disease"/>
            <person name="Wu L."/>
            <person name="Ma J."/>
        </authorList>
    </citation>
    <scope>NUCLEOTIDE SEQUENCE [LARGE SCALE GENOMIC DNA]</scope>
    <source>
        <strain evidence="1 2">JCM 6485</strain>
    </source>
</reference>
<proteinExistence type="predicted"/>
<organism evidence="1 2">
    <name type="scientific">Clostridium nitritogenes</name>
    <dbReference type="NCBI Taxonomy" id="83340"/>
    <lineage>
        <taxon>Bacteria</taxon>
        <taxon>Bacillati</taxon>
        <taxon>Bacillota</taxon>
        <taxon>Clostridia</taxon>
        <taxon>Eubacteriales</taxon>
        <taxon>Clostridiaceae</taxon>
        <taxon>Clostridium</taxon>
    </lineage>
</organism>
<comment type="caution">
    <text evidence="1">The sequence shown here is derived from an EMBL/GenBank/DDBJ whole genome shotgun (WGS) entry which is preliminary data.</text>
</comment>
<name>A0ABN1LKE7_9CLOT</name>
<dbReference type="Proteomes" id="UP001501764">
    <property type="component" value="Unassembled WGS sequence"/>
</dbReference>
<gene>
    <name evidence="1" type="ORF">GCM10008916_09730</name>
</gene>
<evidence type="ECO:0000313" key="2">
    <source>
        <dbReference type="Proteomes" id="UP001501764"/>
    </source>
</evidence>
<sequence>MSYSVKLYLSNGLFKKTSYSFKVSALSVNSKFTSSSYNLKIVSKNYYRGVIYENFSFINWETINDKRTKKSKI</sequence>
<accession>A0ABN1LKE7</accession>
<dbReference type="EMBL" id="BAAACO010000001">
    <property type="protein sequence ID" value="GAA0857172.1"/>
    <property type="molecule type" value="Genomic_DNA"/>
</dbReference>
<evidence type="ECO:0000313" key="1">
    <source>
        <dbReference type="EMBL" id="GAA0857172.1"/>
    </source>
</evidence>